<comment type="subcellular location">
    <subcellularLocation>
        <location evidence="10">Cell membrane</location>
        <topology evidence="10">Peripheral membrane protein</topology>
        <orientation evidence="10">Cytoplasmic side</orientation>
    </subcellularLocation>
</comment>
<dbReference type="GO" id="GO:0071555">
    <property type="term" value="P:cell wall organization"/>
    <property type="evidence" value="ECO:0007669"/>
    <property type="project" value="UniProtKB-KW"/>
</dbReference>
<evidence type="ECO:0000259" key="12">
    <source>
        <dbReference type="Pfam" id="PF03033"/>
    </source>
</evidence>
<dbReference type="PANTHER" id="PTHR21015">
    <property type="entry name" value="UDP-N-ACETYLGLUCOSAMINE--N-ACETYLMURAMYL-(PENTAPEPTIDE) PYROPHOSPHORYL-UNDECAPRENOL N-ACETYLGLUCOSAMINE TRANSFERASE 1"/>
    <property type="match status" value="1"/>
</dbReference>
<organism evidence="14 15">
    <name type="scientific">Guyparkeria halophila</name>
    <dbReference type="NCBI Taxonomy" id="47960"/>
    <lineage>
        <taxon>Bacteria</taxon>
        <taxon>Pseudomonadati</taxon>
        <taxon>Pseudomonadota</taxon>
        <taxon>Gammaproteobacteria</taxon>
        <taxon>Chromatiales</taxon>
        <taxon>Thioalkalibacteraceae</taxon>
        <taxon>Guyparkeria</taxon>
    </lineage>
</organism>
<dbReference type="NCBIfam" id="TIGR01133">
    <property type="entry name" value="murG"/>
    <property type="match status" value="1"/>
</dbReference>
<evidence type="ECO:0000313" key="15">
    <source>
        <dbReference type="Proteomes" id="UP000427716"/>
    </source>
</evidence>
<dbReference type="CDD" id="cd03785">
    <property type="entry name" value="GT28_MurG"/>
    <property type="match status" value="1"/>
</dbReference>
<dbReference type="GO" id="GO:0009252">
    <property type="term" value="P:peptidoglycan biosynthetic process"/>
    <property type="evidence" value="ECO:0007669"/>
    <property type="project" value="UniProtKB-UniRule"/>
</dbReference>
<evidence type="ECO:0000256" key="2">
    <source>
        <dbReference type="ARBA" id="ARBA00022618"/>
    </source>
</evidence>
<keyword evidence="9 10" id="KW-0961">Cell wall biogenesis/degradation</keyword>
<evidence type="ECO:0000256" key="3">
    <source>
        <dbReference type="ARBA" id="ARBA00022676"/>
    </source>
</evidence>
<keyword evidence="2 10" id="KW-0132">Cell division</keyword>
<proteinExistence type="inferred from homology"/>
<feature type="domain" description="Glycosyl transferase family 28 C-terminal" evidence="13">
    <location>
        <begin position="187"/>
        <end position="351"/>
    </location>
</feature>
<dbReference type="Pfam" id="PF03033">
    <property type="entry name" value="Glyco_transf_28"/>
    <property type="match status" value="1"/>
</dbReference>
<name>A0A6I6D464_9GAMM</name>
<feature type="transmembrane region" description="Helical" evidence="11">
    <location>
        <begin position="95"/>
        <end position="115"/>
    </location>
</feature>
<keyword evidence="1 10" id="KW-1003">Cell membrane</keyword>
<dbReference type="GO" id="GO:0005975">
    <property type="term" value="P:carbohydrate metabolic process"/>
    <property type="evidence" value="ECO:0007669"/>
    <property type="project" value="InterPro"/>
</dbReference>
<feature type="binding site" evidence="10">
    <location>
        <position position="296"/>
    </location>
    <ligand>
        <name>UDP-N-acetyl-alpha-D-glucosamine</name>
        <dbReference type="ChEBI" id="CHEBI:57705"/>
    </ligand>
</feature>
<evidence type="ECO:0000256" key="10">
    <source>
        <dbReference type="HAMAP-Rule" id="MF_00033"/>
    </source>
</evidence>
<dbReference type="SUPFAM" id="SSF53756">
    <property type="entry name" value="UDP-Glycosyltransferase/glycogen phosphorylase"/>
    <property type="match status" value="1"/>
</dbReference>
<feature type="binding site" evidence="10">
    <location>
        <position position="165"/>
    </location>
    <ligand>
        <name>UDP-N-acetyl-alpha-D-glucosamine</name>
        <dbReference type="ChEBI" id="CHEBI:57705"/>
    </ligand>
</feature>
<feature type="transmembrane region" description="Helical" evidence="11">
    <location>
        <begin position="6"/>
        <end position="28"/>
    </location>
</feature>
<dbReference type="UniPathway" id="UPA00219"/>
<dbReference type="InterPro" id="IPR007235">
    <property type="entry name" value="Glyco_trans_28_C"/>
</dbReference>
<evidence type="ECO:0000256" key="8">
    <source>
        <dbReference type="ARBA" id="ARBA00023306"/>
    </source>
</evidence>
<evidence type="ECO:0000313" key="14">
    <source>
        <dbReference type="EMBL" id="QGT79047.1"/>
    </source>
</evidence>
<comment type="function">
    <text evidence="10">Cell wall formation. Catalyzes the transfer of a GlcNAc subunit on undecaprenyl-pyrophosphoryl-MurNAc-pentapeptide (lipid intermediate I) to form undecaprenyl-pyrophosphoryl-MurNAc-(pentapeptide)GlcNAc (lipid intermediate II).</text>
</comment>
<dbReference type="Gene3D" id="3.40.50.2000">
    <property type="entry name" value="Glycogen Phosphorylase B"/>
    <property type="match status" value="2"/>
</dbReference>
<keyword evidence="11" id="KW-0812">Transmembrane</keyword>
<dbReference type="GO" id="GO:0005886">
    <property type="term" value="C:plasma membrane"/>
    <property type="evidence" value="ECO:0007669"/>
    <property type="project" value="UniProtKB-SubCell"/>
</dbReference>
<keyword evidence="15" id="KW-1185">Reference proteome</keyword>
<keyword evidence="5 10" id="KW-0133">Cell shape</keyword>
<keyword evidence="6 10" id="KW-0573">Peptidoglycan synthesis</keyword>
<dbReference type="EMBL" id="CP046415">
    <property type="protein sequence ID" value="QGT79047.1"/>
    <property type="molecule type" value="Genomic_DNA"/>
</dbReference>
<evidence type="ECO:0000256" key="4">
    <source>
        <dbReference type="ARBA" id="ARBA00022679"/>
    </source>
</evidence>
<dbReference type="HAMAP" id="MF_00033">
    <property type="entry name" value="MurG"/>
    <property type="match status" value="1"/>
</dbReference>
<keyword evidence="4 10" id="KW-0808">Transferase</keyword>
<evidence type="ECO:0000259" key="13">
    <source>
        <dbReference type="Pfam" id="PF04101"/>
    </source>
</evidence>
<evidence type="ECO:0000256" key="5">
    <source>
        <dbReference type="ARBA" id="ARBA00022960"/>
    </source>
</evidence>
<protein>
    <recommendedName>
        <fullName evidence="10">UDP-N-acetylglucosamine--N-acetylmuramyl-(pentapeptide) pyrophosphoryl-undecaprenol N-acetylglucosamine transferase</fullName>
        <ecNumber evidence="10">2.4.1.227</ecNumber>
    </recommendedName>
    <alternativeName>
        <fullName evidence="10">Undecaprenyl-PP-MurNAc-pentapeptide-UDPGlcNAc GlcNAc transferase</fullName>
    </alternativeName>
</protein>
<keyword evidence="11" id="KW-1133">Transmembrane helix</keyword>
<accession>A0A6I6D464</accession>
<dbReference type="InterPro" id="IPR006009">
    <property type="entry name" value="GlcNAc_MurG"/>
</dbReference>
<reference evidence="14 15" key="1">
    <citation type="submission" date="2019-11" db="EMBL/GenBank/DDBJ databases">
        <authorList>
            <person name="Zhang J."/>
            <person name="Sun C."/>
        </authorList>
    </citation>
    <scope>NUCLEOTIDE SEQUENCE [LARGE SCALE GENOMIC DNA]</scope>
    <source>
        <strain evidence="15">sp2</strain>
    </source>
</reference>
<gene>
    <name evidence="10 14" type="primary">murG</name>
    <name evidence="14" type="ORF">GM160_09185</name>
</gene>
<evidence type="ECO:0000256" key="9">
    <source>
        <dbReference type="ARBA" id="ARBA00023316"/>
    </source>
</evidence>
<feature type="binding site" evidence="10">
    <location>
        <begin position="13"/>
        <end position="15"/>
    </location>
    <ligand>
        <name>UDP-N-acetyl-alpha-D-glucosamine</name>
        <dbReference type="ChEBI" id="CHEBI:57705"/>
    </ligand>
</feature>
<dbReference type="RefSeq" id="WP_156574722.1">
    <property type="nucleotide sequence ID" value="NZ_CP046415.1"/>
</dbReference>
<evidence type="ECO:0000256" key="6">
    <source>
        <dbReference type="ARBA" id="ARBA00022984"/>
    </source>
</evidence>
<dbReference type="GO" id="GO:0008360">
    <property type="term" value="P:regulation of cell shape"/>
    <property type="evidence" value="ECO:0007669"/>
    <property type="project" value="UniProtKB-KW"/>
</dbReference>
<feature type="binding site" evidence="10">
    <location>
        <position position="193"/>
    </location>
    <ligand>
        <name>UDP-N-acetyl-alpha-D-glucosamine</name>
        <dbReference type="ChEBI" id="CHEBI:57705"/>
    </ligand>
</feature>
<dbReference type="PANTHER" id="PTHR21015:SF22">
    <property type="entry name" value="GLYCOSYLTRANSFERASE"/>
    <property type="match status" value="1"/>
</dbReference>
<dbReference type="KEGG" id="ghl:GM160_09185"/>
<comment type="catalytic activity">
    <reaction evidence="10">
        <text>di-trans,octa-cis-undecaprenyl diphospho-N-acetyl-alpha-D-muramoyl-L-alanyl-D-glutamyl-meso-2,6-diaminopimeloyl-D-alanyl-D-alanine + UDP-N-acetyl-alpha-D-glucosamine = di-trans,octa-cis-undecaprenyl diphospho-[N-acetyl-alpha-D-glucosaminyl-(1-&gt;4)]-N-acetyl-alpha-D-muramoyl-L-alanyl-D-glutamyl-meso-2,6-diaminopimeloyl-D-alanyl-D-alanine + UDP + H(+)</text>
        <dbReference type="Rhea" id="RHEA:31227"/>
        <dbReference type="ChEBI" id="CHEBI:15378"/>
        <dbReference type="ChEBI" id="CHEBI:57705"/>
        <dbReference type="ChEBI" id="CHEBI:58223"/>
        <dbReference type="ChEBI" id="CHEBI:61387"/>
        <dbReference type="ChEBI" id="CHEBI:61388"/>
        <dbReference type="EC" id="2.4.1.227"/>
    </reaction>
</comment>
<dbReference type="InterPro" id="IPR004276">
    <property type="entry name" value="GlycoTrans_28_N"/>
</dbReference>
<comment type="caution">
    <text evidence="10">Lacks conserved residue(s) required for the propagation of feature annotation.</text>
</comment>
<evidence type="ECO:0000256" key="11">
    <source>
        <dbReference type="SAM" id="Phobius"/>
    </source>
</evidence>
<evidence type="ECO:0000256" key="7">
    <source>
        <dbReference type="ARBA" id="ARBA00023136"/>
    </source>
</evidence>
<dbReference type="GO" id="GO:0050511">
    <property type="term" value="F:undecaprenyldiphospho-muramoylpentapeptide beta-N-acetylglucosaminyltransferase activity"/>
    <property type="evidence" value="ECO:0007669"/>
    <property type="project" value="UniProtKB-UniRule"/>
</dbReference>
<keyword evidence="8 10" id="KW-0131">Cell cycle</keyword>
<comment type="similarity">
    <text evidence="10">Belongs to the glycosyltransferase 28 family. MurG subfamily.</text>
</comment>
<dbReference type="EC" id="2.4.1.227" evidence="10"/>
<feature type="binding site" evidence="10">
    <location>
        <position position="125"/>
    </location>
    <ligand>
        <name>UDP-N-acetyl-alpha-D-glucosamine</name>
        <dbReference type="ChEBI" id="CHEBI:57705"/>
    </ligand>
</feature>
<dbReference type="AlphaFoldDB" id="A0A6I6D464"/>
<comment type="pathway">
    <text evidence="10">Cell wall biogenesis; peptidoglycan biosynthesis.</text>
</comment>
<keyword evidence="7 10" id="KW-0472">Membrane</keyword>
<dbReference type="Pfam" id="PF04101">
    <property type="entry name" value="Glyco_tran_28_C"/>
    <property type="match status" value="1"/>
</dbReference>
<keyword evidence="3 10" id="KW-0328">Glycosyltransferase</keyword>
<sequence>MSRAVIYLMAGGTGGHVVPALAVAGMLAERGYAVRWMGTERGIESRLVPEAGYPIDYLAIGGLRGKGLSTRLAAPFRLLHAVWQAGRLLRRHRPALVIGMGGFAAGPGGLAAWLLRRPLVIHEQNAIAGLTNRVLSRLARVTLAAYPTAFGKALPSSQVVGNPVRAEIAALAAPGSRFEDHDGPVRVLVLGGSLGAQALNESVPQALARISRQTDLVVRHQAGPRHLETAWRHYEMADWGAGSRHEVAGYIDDMAEAFGWADFVIARAGAMTVAEIAAAGVGALFIPFPHAVDDHQRVNAAWLVDQGAARLLNQREADVDTLARLLGPLLADRAALLDMATRAREAAVPDSTARIAAICEDVIAGRTPSNQTGEGR</sequence>
<dbReference type="Proteomes" id="UP000427716">
    <property type="component" value="Chromosome"/>
</dbReference>
<feature type="binding site" evidence="10">
    <location>
        <position position="251"/>
    </location>
    <ligand>
        <name>UDP-N-acetyl-alpha-D-glucosamine</name>
        <dbReference type="ChEBI" id="CHEBI:57705"/>
    </ligand>
</feature>
<dbReference type="GO" id="GO:0051301">
    <property type="term" value="P:cell division"/>
    <property type="evidence" value="ECO:0007669"/>
    <property type="project" value="UniProtKB-KW"/>
</dbReference>
<feature type="domain" description="Glycosyltransferase family 28 N-terminal" evidence="12">
    <location>
        <begin position="6"/>
        <end position="140"/>
    </location>
</feature>
<evidence type="ECO:0000256" key="1">
    <source>
        <dbReference type="ARBA" id="ARBA00022475"/>
    </source>
</evidence>